<dbReference type="SUPFAM" id="SSF54928">
    <property type="entry name" value="RNA-binding domain, RBD"/>
    <property type="match status" value="1"/>
</dbReference>
<dbReference type="GO" id="GO:0003676">
    <property type="term" value="F:nucleic acid binding"/>
    <property type="evidence" value="ECO:0007669"/>
    <property type="project" value="InterPro"/>
</dbReference>
<reference evidence="2" key="1">
    <citation type="journal article" date="2015" name="PLoS Genet.">
        <title>Genome Sequence and Transcriptome Analyses of Chrysochromulina tobin: Metabolic Tools for Enhanced Algal Fitness in the Prominent Order Prymnesiales (Haptophyceae).</title>
        <authorList>
            <person name="Hovde B.T."/>
            <person name="Deodato C.R."/>
            <person name="Hunsperger H.M."/>
            <person name="Ryken S.A."/>
            <person name="Yost W."/>
            <person name="Jha R.K."/>
            <person name="Patterson J."/>
            <person name="Monnat R.J. Jr."/>
            <person name="Barlow S.B."/>
            <person name="Starkenburg S.R."/>
            <person name="Cattolico R.A."/>
        </authorList>
    </citation>
    <scope>NUCLEOTIDE SEQUENCE</scope>
    <source>
        <strain evidence="2">CCMP291</strain>
    </source>
</reference>
<dbReference type="InterPro" id="IPR035979">
    <property type="entry name" value="RBD_domain_sf"/>
</dbReference>
<name>A0A0M0JVA7_9EUKA</name>
<gene>
    <name evidence="1" type="ORF">Ctob_012331</name>
</gene>
<dbReference type="OrthoDB" id="10567365at2759"/>
<evidence type="ECO:0000313" key="2">
    <source>
        <dbReference type="Proteomes" id="UP000037460"/>
    </source>
</evidence>
<protein>
    <recommendedName>
        <fullName evidence="3">RRM domain-containing protein</fullName>
    </recommendedName>
</protein>
<dbReference type="EMBL" id="JWZX01002224">
    <property type="protein sequence ID" value="KOO30449.1"/>
    <property type="molecule type" value="Genomic_DNA"/>
</dbReference>
<accession>A0A0M0JVA7</accession>
<dbReference type="Gene3D" id="3.30.70.330">
    <property type="match status" value="1"/>
</dbReference>
<evidence type="ECO:0000313" key="1">
    <source>
        <dbReference type="EMBL" id="KOO30449.1"/>
    </source>
</evidence>
<comment type="caution">
    <text evidence="1">The sequence shown here is derived from an EMBL/GenBank/DDBJ whole genome shotgun (WGS) entry which is preliminary data.</text>
</comment>
<sequence>MRHPKRKLVGIDPEVKRELSALDNDLAEVLGRGDIALVSAKWLKAQLARQPDYRIVRRQDLKPVGGIKPHLTPKEAKRLLLEGRRAVGAFSLGWPTQGNPDPTGHRIQAFWHALLERPDIEAFFWDYPSLYQNSDHSPRTDEQERAFKRGLGVMGSLYASAIGTTVLQLKELPPRPREYDGKLCLFDVAPSVDEAAIKAALVPYGEIVSCTLGKSARRAIVCFATHAAAQAAKRAAAQLEHIAGGVDTLFNERSYDGRLGEAGLDDDEGRGWCIFESAVSGELILRLSVVPRLKAELDKLPPKMLQVRSGHSLEPVDLSAGRLETRVAEVVARIEGATFTGKGDKAMVINLYKTFVDRIAGALARLLPKMRASHGATAAPPEPLPQVDAPAAAPLRLAEGQPLLLLSRDAGGRPRFGVVVDATGGRVAVAGGDDVELAYDRCSQAVLPWRPPAAGW</sequence>
<dbReference type="CDD" id="cd00590">
    <property type="entry name" value="RRM_SF"/>
    <property type="match status" value="1"/>
</dbReference>
<dbReference type="Proteomes" id="UP000037460">
    <property type="component" value="Unassembled WGS sequence"/>
</dbReference>
<keyword evidence="2" id="KW-1185">Reference proteome</keyword>
<organism evidence="1 2">
    <name type="scientific">Chrysochromulina tobinii</name>
    <dbReference type="NCBI Taxonomy" id="1460289"/>
    <lineage>
        <taxon>Eukaryota</taxon>
        <taxon>Haptista</taxon>
        <taxon>Haptophyta</taxon>
        <taxon>Prymnesiophyceae</taxon>
        <taxon>Prymnesiales</taxon>
        <taxon>Chrysochromulinaceae</taxon>
        <taxon>Chrysochromulina</taxon>
    </lineage>
</organism>
<dbReference type="AlphaFoldDB" id="A0A0M0JVA7"/>
<evidence type="ECO:0008006" key="3">
    <source>
        <dbReference type="Google" id="ProtNLM"/>
    </source>
</evidence>
<feature type="non-terminal residue" evidence="1">
    <location>
        <position position="456"/>
    </location>
</feature>
<dbReference type="InterPro" id="IPR012677">
    <property type="entry name" value="Nucleotide-bd_a/b_plait_sf"/>
</dbReference>
<proteinExistence type="predicted"/>